<dbReference type="RefSeq" id="WP_011019432.1">
    <property type="nucleotide sequence ID" value="NZ_DUJS01000001.1"/>
</dbReference>
<comment type="caution">
    <text evidence="2">The sequence shown here is derived from an EMBL/GenBank/DDBJ whole genome shotgun (WGS) entry which is preliminary data.</text>
</comment>
<gene>
    <name evidence="2" type="ORF">HA336_00500</name>
</gene>
<dbReference type="SUPFAM" id="SSF69336">
    <property type="entry name" value="Alpha subunit of glutamate synthase, C-terminal domain"/>
    <property type="match status" value="1"/>
</dbReference>
<dbReference type="InterPro" id="IPR002489">
    <property type="entry name" value="Glu_synth_asu_C"/>
</dbReference>
<proteinExistence type="predicted"/>
<dbReference type="Gene3D" id="2.160.20.60">
    <property type="entry name" value="Glutamate synthase, alpha subunit, C-terminal domain"/>
    <property type="match status" value="1"/>
</dbReference>
<dbReference type="Proteomes" id="UP000619545">
    <property type="component" value="Unassembled WGS sequence"/>
</dbReference>
<dbReference type="OMA" id="MRGGKIF"/>
<evidence type="ECO:0000313" key="3">
    <source>
        <dbReference type="Proteomes" id="UP000619545"/>
    </source>
</evidence>
<dbReference type="GeneID" id="1477165"/>
<organism evidence="2 3">
    <name type="scientific">Methanopyrus kandleri</name>
    <dbReference type="NCBI Taxonomy" id="2320"/>
    <lineage>
        <taxon>Archaea</taxon>
        <taxon>Methanobacteriati</taxon>
        <taxon>Methanobacteriota</taxon>
        <taxon>Methanomada group</taxon>
        <taxon>Methanopyri</taxon>
        <taxon>Methanopyrales</taxon>
        <taxon>Methanopyraceae</taxon>
        <taxon>Methanopyrus</taxon>
    </lineage>
</organism>
<dbReference type="Pfam" id="PF01493">
    <property type="entry name" value="GXGXG"/>
    <property type="match status" value="1"/>
</dbReference>
<accession>A0A832WQW1</accession>
<sequence length="230" mass="25041">MKERVIDCRDKEPRDINSALKTYAREYDRIVLENPGAKHYIAAGLTEEVEVIIKGSVGYYVGTMIHGPRILVKGNAGWYPGDNVTKGEIVIEGHAGDGVGQGMYGGTIVVRGDAGSRVGQIMKNGTVIVGGDVEIMTGMYMMGGTIIVLGDAGTYTGESMLRGEIYVLGEVEDLGKNAEAVDPNGEDIERVWELVRAYDFDVTRDDLKALTKIVPRSKRPFYGSEEMEEG</sequence>
<feature type="domain" description="Glutamate synthase alpha subunit C-terminal" evidence="1">
    <location>
        <begin position="31"/>
        <end position="177"/>
    </location>
</feature>
<protein>
    <submittedName>
        <fullName evidence="2">Tributyrin esterase</fullName>
    </submittedName>
</protein>
<dbReference type="GO" id="GO:0016491">
    <property type="term" value="F:oxidoreductase activity"/>
    <property type="evidence" value="ECO:0007669"/>
    <property type="project" value="InterPro"/>
</dbReference>
<dbReference type="CDD" id="cd00504">
    <property type="entry name" value="GXGXG"/>
    <property type="match status" value="1"/>
</dbReference>
<dbReference type="PANTHER" id="PTHR39673">
    <property type="entry name" value="TUNGSTEN FORMYLMETHANOFURAN DEHYDROGENASE, SUBUNIT C (FWDC)"/>
    <property type="match status" value="1"/>
</dbReference>
<dbReference type="EMBL" id="DUJS01000001">
    <property type="protein sequence ID" value="HII69696.1"/>
    <property type="molecule type" value="Genomic_DNA"/>
</dbReference>
<dbReference type="PANTHER" id="PTHR39673:SF5">
    <property type="entry name" value="TUNGSTEN-CONTAINING FORMYLMETHANOFURAN DEHYDROGENASE 2 SUBUNIT C"/>
    <property type="match status" value="1"/>
</dbReference>
<dbReference type="InterPro" id="IPR012061">
    <property type="entry name" value="Glu_synth_lsu_3"/>
</dbReference>
<evidence type="ECO:0000313" key="2">
    <source>
        <dbReference type="EMBL" id="HII69696.1"/>
    </source>
</evidence>
<dbReference type="PIRSF" id="PIRSF006519">
    <property type="entry name" value="GOGAT_dom3"/>
    <property type="match status" value="1"/>
</dbReference>
<evidence type="ECO:0000259" key="1">
    <source>
        <dbReference type="Pfam" id="PF01493"/>
    </source>
</evidence>
<name>A0A832WQW1_9EURY</name>
<dbReference type="AlphaFoldDB" id="A0A832WQW1"/>
<reference evidence="2" key="1">
    <citation type="journal article" date="2020" name="bioRxiv">
        <title>A rank-normalized archaeal taxonomy based on genome phylogeny resolves widespread incomplete and uneven classifications.</title>
        <authorList>
            <person name="Rinke C."/>
            <person name="Chuvochina M."/>
            <person name="Mussig A.J."/>
            <person name="Chaumeil P.-A."/>
            <person name="Waite D.W."/>
            <person name="Whitman W.B."/>
            <person name="Parks D.H."/>
            <person name="Hugenholtz P."/>
        </authorList>
    </citation>
    <scope>NUCLEOTIDE SEQUENCE</scope>
    <source>
        <strain evidence="2">UBA8853</strain>
    </source>
</reference>
<dbReference type="InterPro" id="IPR036485">
    <property type="entry name" value="Glu_synth_asu_C_sf"/>
</dbReference>